<dbReference type="GO" id="GO:0009089">
    <property type="term" value="P:lysine biosynthetic process via diaminopimelate"/>
    <property type="evidence" value="ECO:0007669"/>
    <property type="project" value="InterPro"/>
</dbReference>
<dbReference type="RefSeq" id="WP_091964076.1">
    <property type="nucleotide sequence ID" value="NZ_FOLH01000005.1"/>
</dbReference>
<dbReference type="SUPFAM" id="SSF53383">
    <property type="entry name" value="PLP-dependent transferases"/>
    <property type="match status" value="1"/>
</dbReference>
<dbReference type="Proteomes" id="UP000199058">
    <property type="component" value="Unassembled WGS sequence"/>
</dbReference>
<evidence type="ECO:0000259" key="4">
    <source>
        <dbReference type="Pfam" id="PF00155"/>
    </source>
</evidence>
<dbReference type="OrthoDB" id="9813612at2"/>
<dbReference type="InterPro" id="IPR015421">
    <property type="entry name" value="PyrdxlP-dep_Trfase_major"/>
</dbReference>
<dbReference type="InterPro" id="IPR019878">
    <property type="entry name" value="DapC_beta/gammaproteobac"/>
</dbReference>
<keyword evidence="3 5" id="KW-0808">Transferase</keyword>
<dbReference type="Gene3D" id="3.40.640.10">
    <property type="entry name" value="Type I PLP-dependent aspartate aminotransferase-like (Major domain)"/>
    <property type="match status" value="1"/>
</dbReference>
<dbReference type="Gene3D" id="3.90.1150.10">
    <property type="entry name" value="Aspartate Aminotransferase, domain 1"/>
    <property type="match status" value="1"/>
</dbReference>
<dbReference type="InterPro" id="IPR015424">
    <property type="entry name" value="PyrdxlP-dep_Trfase"/>
</dbReference>
<evidence type="ECO:0000256" key="3">
    <source>
        <dbReference type="ARBA" id="ARBA00022679"/>
    </source>
</evidence>
<reference evidence="5 6" key="1">
    <citation type="submission" date="2016-10" db="EMBL/GenBank/DDBJ databases">
        <authorList>
            <person name="de Groot N.N."/>
        </authorList>
    </citation>
    <scope>NUCLEOTIDE SEQUENCE [LARGE SCALE GENOMIC DNA]</scope>
    <source>
        <strain evidence="5 6">DSM 18438</strain>
    </source>
</reference>
<dbReference type="InterPro" id="IPR004839">
    <property type="entry name" value="Aminotransferase_I/II_large"/>
</dbReference>
<proteinExistence type="predicted"/>
<organism evidence="5 6">
    <name type="scientific">Marinospirillum celere</name>
    <dbReference type="NCBI Taxonomy" id="1122252"/>
    <lineage>
        <taxon>Bacteria</taxon>
        <taxon>Pseudomonadati</taxon>
        <taxon>Pseudomonadota</taxon>
        <taxon>Gammaproteobacteria</taxon>
        <taxon>Oceanospirillales</taxon>
        <taxon>Oceanospirillaceae</taxon>
        <taxon>Marinospirillum</taxon>
    </lineage>
</organism>
<name>A0A1I1IP54_9GAMM</name>
<feature type="domain" description="Aminotransferase class I/classII large" evidence="4">
    <location>
        <begin position="32"/>
        <end position="381"/>
    </location>
</feature>
<keyword evidence="6" id="KW-1185">Reference proteome</keyword>
<comment type="cofactor">
    <cofactor evidence="1">
        <name>pyridoxal 5'-phosphate</name>
        <dbReference type="ChEBI" id="CHEBI:597326"/>
    </cofactor>
</comment>
<evidence type="ECO:0000313" key="5">
    <source>
        <dbReference type="EMBL" id="SFC38069.1"/>
    </source>
</evidence>
<accession>A0A1I1IP54</accession>
<dbReference type="InterPro" id="IPR015422">
    <property type="entry name" value="PyrdxlP-dep_Trfase_small"/>
</dbReference>
<dbReference type="STRING" id="1122252.SAMN05660443_2433"/>
<sequence>MNPDLDKLHPYPFEKLAQLTAGIQPPADLKRIAFTIGEPQHPAPELVLTALRHSLEGVSKYPATKGDLTLRQAIADWCLRRFQLGSQPLDPETQVLPVNGTREALFAIVQTLVDATRPAKVVMPNPFYQIYEGAALLAGGQPHYLNCTAENGFQPDFAQVPEAVWQETQLVFICSPGNPTGALLPVAQQKLLLELADKYDFIICADECYSEIYFDESQPPHGLLQVCAESGRQDYKRCLVFHSLSKRSNLPGLRSGFVAGDAELLKSFLRYRTYHGCAMPPHHQTASIVAWKDEEHVQANRDLYRAKFDAVLEILEPVMEVQRPDAGFYLWPKTPIDDETFTRRLLEKENLAVLAGRYLSREVDGVNPAENRIRIALVAELEECIEGAKRLRRFIEAGC</sequence>
<evidence type="ECO:0000256" key="1">
    <source>
        <dbReference type="ARBA" id="ARBA00001933"/>
    </source>
</evidence>
<dbReference type="PANTHER" id="PTHR42832">
    <property type="entry name" value="AMINO ACID AMINOTRANSFERASE"/>
    <property type="match status" value="1"/>
</dbReference>
<dbReference type="NCBIfam" id="TIGR03538">
    <property type="entry name" value="DapC_gpp"/>
    <property type="match status" value="1"/>
</dbReference>
<dbReference type="EMBL" id="FOLH01000005">
    <property type="protein sequence ID" value="SFC38069.1"/>
    <property type="molecule type" value="Genomic_DNA"/>
</dbReference>
<dbReference type="GO" id="GO:0009016">
    <property type="term" value="F:succinyldiaminopimelate transaminase activity"/>
    <property type="evidence" value="ECO:0007669"/>
    <property type="project" value="InterPro"/>
</dbReference>
<dbReference type="PANTHER" id="PTHR42832:SF3">
    <property type="entry name" value="L-GLUTAMINE--4-(METHYLSULFANYL)-2-OXOBUTANOATE AMINOTRANSFERASE"/>
    <property type="match status" value="1"/>
</dbReference>
<evidence type="ECO:0000256" key="2">
    <source>
        <dbReference type="ARBA" id="ARBA00022576"/>
    </source>
</evidence>
<gene>
    <name evidence="5" type="ORF">SAMN05660443_2433</name>
</gene>
<dbReference type="InterPro" id="IPR050881">
    <property type="entry name" value="LL-DAP_aminotransferase"/>
</dbReference>
<evidence type="ECO:0000313" key="6">
    <source>
        <dbReference type="Proteomes" id="UP000199058"/>
    </source>
</evidence>
<dbReference type="CDD" id="cd00609">
    <property type="entry name" value="AAT_like"/>
    <property type="match status" value="1"/>
</dbReference>
<keyword evidence="2 5" id="KW-0032">Aminotransferase</keyword>
<protein>
    <submittedName>
        <fullName evidence="5">Succinyldiaminopimelate aminotransferase apoenzyme</fullName>
    </submittedName>
</protein>
<dbReference type="GO" id="GO:0030170">
    <property type="term" value="F:pyridoxal phosphate binding"/>
    <property type="evidence" value="ECO:0007669"/>
    <property type="project" value="InterPro"/>
</dbReference>
<dbReference type="Pfam" id="PF00155">
    <property type="entry name" value="Aminotran_1_2"/>
    <property type="match status" value="1"/>
</dbReference>
<dbReference type="AlphaFoldDB" id="A0A1I1IP54"/>